<feature type="transmembrane region" description="Helical" evidence="2">
    <location>
        <begin position="261"/>
        <end position="283"/>
    </location>
</feature>
<feature type="transmembrane region" description="Helical" evidence="2">
    <location>
        <begin position="201"/>
        <end position="219"/>
    </location>
</feature>
<dbReference type="SUPFAM" id="SSF48317">
    <property type="entry name" value="Acid phosphatase/Vanadium-dependent haloperoxidase"/>
    <property type="match status" value="1"/>
</dbReference>
<evidence type="ECO:0000259" key="3">
    <source>
        <dbReference type="SMART" id="SM00014"/>
    </source>
</evidence>
<dbReference type="PANTHER" id="PTHR11247">
    <property type="entry name" value="PALMITOYL-PROTEIN THIOESTERASE/DOLICHYLDIPHOSPHATASE 1"/>
    <property type="match status" value="1"/>
</dbReference>
<dbReference type="Gene3D" id="1.20.144.10">
    <property type="entry name" value="Phosphatidic acid phosphatase type 2/haloperoxidase"/>
    <property type="match status" value="1"/>
</dbReference>
<gene>
    <name evidence="5" type="primary">LOC107424655</name>
</gene>
<dbReference type="InParanoid" id="A0A6P4AMC7"/>
<dbReference type="PANTHER" id="PTHR11247:SF40">
    <property type="entry name" value="LIPID PHOSPHATE PHOSPHATASE EPSILON 1, CHLOROPLASTIC"/>
    <property type="match status" value="1"/>
</dbReference>
<dbReference type="AlphaFoldDB" id="A0A6P4AMC7"/>
<dbReference type="SMART" id="SM00014">
    <property type="entry name" value="acidPPc"/>
    <property type="match status" value="1"/>
</dbReference>
<dbReference type="GO" id="GO:0005789">
    <property type="term" value="C:endoplasmic reticulum membrane"/>
    <property type="evidence" value="ECO:0007669"/>
    <property type="project" value="TreeGrafter"/>
</dbReference>
<reference evidence="5" key="1">
    <citation type="submission" date="2025-08" db="UniProtKB">
        <authorList>
            <consortium name="RefSeq"/>
        </authorList>
    </citation>
    <scope>IDENTIFICATION</scope>
    <source>
        <tissue evidence="5">Seedling</tissue>
    </source>
</reference>
<dbReference type="KEGG" id="zju:107424655"/>
<dbReference type="Proteomes" id="UP001652623">
    <property type="component" value="Chromosome 7"/>
</dbReference>
<evidence type="ECO:0000313" key="4">
    <source>
        <dbReference type="Proteomes" id="UP001652623"/>
    </source>
</evidence>
<keyword evidence="2" id="KW-0812">Transmembrane</keyword>
<dbReference type="InterPro" id="IPR000326">
    <property type="entry name" value="PAP2/HPO"/>
</dbReference>
<sequence length="290" mass="32601">MFAPTSCYFRPSLKFFSDHSCSNRFKSLKSLCSSRFRTSKLVFSSEFVPKKGLLGTNRFLGSKNMVEFELIKTSGFGNSNGEEGVRVLEQEELIDGSSEFRSGLRSVGLESTLNRLSKWLVSALFAAVILGRHDTEALWAAMGSIVNAMLSVALKRILNQERPVATLRSDPGMPSSHAQSIFYTVMFVVLSIVEWLGINEISLTISGFALVFGSYFSWLRVSQQLHTINQVVVGAVLGSLFSIFWYWSWNSIVEEAFLSSLWVQIFVVSVAAAFCIGFMYYVFKNWFHDE</sequence>
<feature type="domain" description="Phosphatidic acid phosphatase type 2/haloperoxidase" evidence="3">
    <location>
        <begin position="137"/>
        <end position="246"/>
    </location>
</feature>
<accession>A0A6P4AMC7</accession>
<name>A0A6P4AMC7_ZIZJJ</name>
<evidence type="ECO:0000256" key="1">
    <source>
        <dbReference type="ARBA" id="ARBA00022801"/>
    </source>
</evidence>
<protein>
    <submittedName>
        <fullName evidence="5">Lipid phosphate phosphatase epsilon 2, chloroplastic</fullName>
    </submittedName>
</protein>
<evidence type="ECO:0000313" key="5">
    <source>
        <dbReference type="RefSeq" id="XP_015889986.3"/>
    </source>
</evidence>
<dbReference type="GeneID" id="107424655"/>
<keyword evidence="2" id="KW-1133">Transmembrane helix</keyword>
<keyword evidence="4" id="KW-1185">Reference proteome</keyword>
<dbReference type="RefSeq" id="XP_015889986.3">
    <property type="nucleotide sequence ID" value="XM_016034500.4"/>
</dbReference>
<dbReference type="FunFam" id="1.20.144.10:FF:000026">
    <property type="entry name" value="Lipid phosphate phosphatase epsilon 2 chloroplastic"/>
    <property type="match status" value="1"/>
</dbReference>
<keyword evidence="1" id="KW-0378">Hydrolase</keyword>
<proteinExistence type="predicted"/>
<dbReference type="Pfam" id="PF01569">
    <property type="entry name" value="PAP2"/>
    <property type="match status" value="1"/>
</dbReference>
<evidence type="ECO:0000256" key="2">
    <source>
        <dbReference type="SAM" id="Phobius"/>
    </source>
</evidence>
<keyword evidence="2" id="KW-0472">Membrane</keyword>
<dbReference type="InterPro" id="IPR036938">
    <property type="entry name" value="PAP2/HPO_sf"/>
</dbReference>
<dbReference type="GO" id="GO:0047874">
    <property type="term" value="F:dolichyldiphosphatase activity"/>
    <property type="evidence" value="ECO:0007669"/>
    <property type="project" value="TreeGrafter"/>
</dbReference>
<organism evidence="4 5">
    <name type="scientific">Ziziphus jujuba</name>
    <name type="common">Chinese jujube</name>
    <name type="synonym">Ziziphus sativa</name>
    <dbReference type="NCBI Taxonomy" id="326968"/>
    <lineage>
        <taxon>Eukaryota</taxon>
        <taxon>Viridiplantae</taxon>
        <taxon>Streptophyta</taxon>
        <taxon>Embryophyta</taxon>
        <taxon>Tracheophyta</taxon>
        <taxon>Spermatophyta</taxon>
        <taxon>Magnoliopsida</taxon>
        <taxon>eudicotyledons</taxon>
        <taxon>Gunneridae</taxon>
        <taxon>Pentapetalae</taxon>
        <taxon>rosids</taxon>
        <taxon>fabids</taxon>
        <taxon>Rosales</taxon>
        <taxon>Rhamnaceae</taxon>
        <taxon>Paliureae</taxon>
        <taxon>Ziziphus</taxon>
    </lineage>
</organism>
<feature type="transmembrane region" description="Helical" evidence="2">
    <location>
        <begin position="231"/>
        <end position="249"/>
    </location>
</feature>
<dbReference type="FunCoup" id="A0A6P4AMC7">
    <property type="interactions" value="448"/>
</dbReference>
<dbReference type="GO" id="GO:0008610">
    <property type="term" value="P:lipid biosynthetic process"/>
    <property type="evidence" value="ECO:0007669"/>
    <property type="project" value="TreeGrafter"/>
</dbReference>
<dbReference type="GO" id="GO:0006487">
    <property type="term" value="P:protein N-linked glycosylation"/>
    <property type="evidence" value="ECO:0007669"/>
    <property type="project" value="TreeGrafter"/>
</dbReference>